<dbReference type="Proteomes" id="UP000307541">
    <property type="component" value="Unassembled WGS sequence"/>
</dbReference>
<accession>A0A4T1ZXK3</accession>
<keyword evidence="2" id="KW-1185">Reference proteome</keyword>
<dbReference type="EMBL" id="RFLV01000003">
    <property type="protein sequence ID" value="TIH07521.1"/>
    <property type="molecule type" value="Genomic_DNA"/>
</dbReference>
<dbReference type="AlphaFoldDB" id="A0A4T1ZXK3"/>
<dbReference type="RefSeq" id="WP_136665348.1">
    <property type="nucleotide sequence ID" value="NZ_CP173421.1"/>
</dbReference>
<name>A0A4T1ZXK3_9PSED</name>
<evidence type="ECO:0000313" key="1">
    <source>
        <dbReference type="EMBL" id="TIH07521.1"/>
    </source>
</evidence>
<dbReference type="OrthoDB" id="6903287at2"/>
<sequence>MTAKEAQLTELLNLSTRSLTHLTAAITAMSFELLNAQDSSVHATAHKMIERMLAISSELDQQWALLGELAGTPAEFGNSLELVELQSLESLAEISNPDPR</sequence>
<reference evidence="1 2" key="1">
    <citation type="submission" date="2018-10" db="EMBL/GenBank/DDBJ databases">
        <title>Pseudomonas leptonychotis sp. nov., isolated from Weddell seals in Antarctica.</title>
        <authorList>
            <person name="Novakova D."/>
            <person name="Svec P."/>
            <person name="Kralova S."/>
            <person name="Kristofova L."/>
            <person name="Zeman M."/>
            <person name="Pantucek R."/>
            <person name="Maslanova I."/>
            <person name="Sedlacek I."/>
        </authorList>
    </citation>
    <scope>NUCLEOTIDE SEQUENCE [LARGE SCALE GENOMIC DNA]</scope>
    <source>
        <strain evidence="1 2">CCM 8849</strain>
    </source>
</reference>
<evidence type="ECO:0000313" key="2">
    <source>
        <dbReference type="Proteomes" id="UP000307541"/>
    </source>
</evidence>
<gene>
    <name evidence="1" type="ORF">D8779_15290</name>
</gene>
<organism evidence="1 2">
    <name type="scientific">Pseudomonas leptonychotis</name>
    <dbReference type="NCBI Taxonomy" id="2448482"/>
    <lineage>
        <taxon>Bacteria</taxon>
        <taxon>Pseudomonadati</taxon>
        <taxon>Pseudomonadota</taxon>
        <taxon>Gammaproteobacteria</taxon>
        <taxon>Pseudomonadales</taxon>
        <taxon>Pseudomonadaceae</taxon>
        <taxon>Pseudomonas</taxon>
    </lineage>
</organism>
<protein>
    <submittedName>
        <fullName evidence="1">Uncharacterized protein</fullName>
    </submittedName>
</protein>
<proteinExistence type="predicted"/>
<comment type="caution">
    <text evidence="1">The sequence shown here is derived from an EMBL/GenBank/DDBJ whole genome shotgun (WGS) entry which is preliminary data.</text>
</comment>